<dbReference type="GO" id="GO:0015093">
    <property type="term" value="F:ferrous iron transmembrane transporter activity"/>
    <property type="evidence" value="ECO:0007669"/>
    <property type="project" value="TreeGrafter"/>
</dbReference>
<comment type="similarity">
    <text evidence="2">Belongs to the cation diffusion facilitator (CDF) transporter (TC 2.A.4) family.</text>
</comment>
<feature type="transmembrane region" description="Helical" evidence="8">
    <location>
        <begin position="153"/>
        <end position="186"/>
    </location>
</feature>
<dbReference type="Gene3D" id="3.30.70.1350">
    <property type="entry name" value="Cation efflux protein, cytoplasmic domain"/>
    <property type="match status" value="1"/>
</dbReference>
<reference evidence="11 12" key="1">
    <citation type="submission" date="2015-05" db="EMBL/GenBank/DDBJ databases">
        <authorList>
            <person name="Tang B."/>
            <person name="Yu Y."/>
        </authorList>
    </citation>
    <scope>NUCLEOTIDE SEQUENCE [LARGE SCALE GENOMIC DNA]</scope>
    <source>
        <strain evidence="11 12">DSM 7029</strain>
    </source>
</reference>
<dbReference type="AlphaFoldDB" id="A0A0G3BQ08"/>
<evidence type="ECO:0000256" key="8">
    <source>
        <dbReference type="SAM" id="Phobius"/>
    </source>
</evidence>
<evidence type="ECO:0000256" key="5">
    <source>
        <dbReference type="ARBA" id="ARBA00022989"/>
    </source>
</evidence>
<feature type="transmembrane region" description="Helical" evidence="8">
    <location>
        <begin position="6"/>
        <end position="28"/>
    </location>
</feature>
<evidence type="ECO:0000256" key="7">
    <source>
        <dbReference type="SAM" id="MobiDB-lite"/>
    </source>
</evidence>
<evidence type="ECO:0000256" key="4">
    <source>
        <dbReference type="ARBA" id="ARBA00022692"/>
    </source>
</evidence>
<sequence length="309" mass="33272">MSVTAYLKLSIAAAIATIALKTGAWWLTDSVGLLSDAMESFVNLAAAVFALAMVTIARAPADLDHHFGHSKAEYFSSGFEGLLIFGASLAIIWAAVQRLITPQPLGDLGLGVTLSLLSSVINGVVAWLLLRAARSYDSIALEADGRHLMTDVWTSVGVVLGLLLVPVTGALWLDPLLAIAVALNIAREAWSLMRRSIDGLMDRALSDEDQARIQAALATLATPEVRFDDMRTRRAGGAKFCQLHMHVPGAWRLDAAARRREDVERALMQCVRGLKVTIELLPTHVEPLGQQGERQGTEPGARPVPQQKG</sequence>
<keyword evidence="4 8" id="KW-0812">Transmembrane</keyword>
<dbReference type="Proteomes" id="UP000035352">
    <property type="component" value="Chromosome"/>
</dbReference>
<dbReference type="Gene3D" id="1.20.1510.10">
    <property type="entry name" value="Cation efflux protein transmembrane domain"/>
    <property type="match status" value="1"/>
</dbReference>
<dbReference type="SUPFAM" id="SSF160240">
    <property type="entry name" value="Cation efflux protein cytoplasmic domain-like"/>
    <property type="match status" value="1"/>
</dbReference>
<dbReference type="NCBIfam" id="TIGR01297">
    <property type="entry name" value="CDF"/>
    <property type="match status" value="1"/>
</dbReference>
<feature type="region of interest" description="Disordered" evidence="7">
    <location>
        <begin position="285"/>
        <end position="309"/>
    </location>
</feature>
<comment type="subcellular location">
    <subcellularLocation>
        <location evidence="1">Membrane</location>
        <topology evidence="1">Multi-pass membrane protein</topology>
    </subcellularLocation>
</comment>
<keyword evidence="6 8" id="KW-0472">Membrane</keyword>
<dbReference type="InterPro" id="IPR050291">
    <property type="entry name" value="CDF_Transporter"/>
</dbReference>
<dbReference type="InterPro" id="IPR058533">
    <property type="entry name" value="Cation_efflux_TM"/>
</dbReference>
<keyword evidence="3" id="KW-0813">Transport</keyword>
<dbReference type="STRING" id="413882.AAW51_4811"/>
<dbReference type="InterPro" id="IPR002524">
    <property type="entry name" value="Cation_efflux"/>
</dbReference>
<feature type="domain" description="Cation efflux protein transmembrane" evidence="9">
    <location>
        <begin position="7"/>
        <end position="201"/>
    </location>
</feature>
<dbReference type="GO" id="GO:0015086">
    <property type="term" value="F:cadmium ion transmembrane transporter activity"/>
    <property type="evidence" value="ECO:0007669"/>
    <property type="project" value="TreeGrafter"/>
</dbReference>
<evidence type="ECO:0000259" key="9">
    <source>
        <dbReference type="Pfam" id="PF01545"/>
    </source>
</evidence>
<organism evidence="11 12">
    <name type="scientific">Caldimonas brevitalea</name>
    <dbReference type="NCBI Taxonomy" id="413882"/>
    <lineage>
        <taxon>Bacteria</taxon>
        <taxon>Pseudomonadati</taxon>
        <taxon>Pseudomonadota</taxon>
        <taxon>Betaproteobacteria</taxon>
        <taxon>Burkholderiales</taxon>
        <taxon>Sphaerotilaceae</taxon>
        <taxon>Caldimonas</taxon>
    </lineage>
</organism>
<evidence type="ECO:0000313" key="12">
    <source>
        <dbReference type="Proteomes" id="UP000035352"/>
    </source>
</evidence>
<dbReference type="PANTHER" id="PTHR43840:SF15">
    <property type="entry name" value="MITOCHONDRIAL METAL TRANSPORTER 1-RELATED"/>
    <property type="match status" value="1"/>
</dbReference>
<dbReference type="InterPro" id="IPR036837">
    <property type="entry name" value="Cation_efflux_CTD_sf"/>
</dbReference>
<keyword evidence="5 8" id="KW-1133">Transmembrane helix</keyword>
<dbReference type="OrthoDB" id="9806522at2"/>
<keyword evidence="12" id="KW-1185">Reference proteome</keyword>
<feature type="transmembrane region" description="Helical" evidence="8">
    <location>
        <begin position="108"/>
        <end position="133"/>
    </location>
</feature>
<dbReference type="Pfam" id="PF01545">
    <property type="entry name" value="Cation_efflux"/>
    <property type="match status" value="1"/>
</dbReference>
<dbReference type="GO" id="GO:0005886">
    <property type="term" value="C:plasma membrane"/>
    <property type="evidence" value="ECO:0007669"/>
    <property type="project" value="TreeGrafter"/>
</dbReference>
<feature type="domain" description="Cation efflux protein cytoplasmic" evidence="10">
    <location>
        <begin position="205"/>
        <end position="280"/>
    </location>
</feature>
<dbReference type="InterPro" id="IPR027470">
    <property type="entry name" value="Cation_efflux_CTD"/>
</dbReference>
<dbReference type="InterPro" id="IPR027469">
    <property type="entry name" value="Cation_efflux_TMD_sf"/>
</dbReference>
<evidence type="ECO:0000256" key="6">
    <source>
        <dbReference type="ARBA" id="ARBA00023136"/>
    </source>
</evidence>
<feature type="transmembrane region" description="Helical" evidence="8">
    <location>
        <begin position="79"/>
        <end position="96"/>
    </location>
</feature>
<gene>
    <name evidence="11" type="ORF">AAW51_4811</name>
</gene>
<dbReference type="RefSeq" id="WP_047196635.1">
    <property type="nucleotide sequence ID" value="NZ_CP011371.1"/>
</dbReference>
<dbReference type="GO" id="GO:0015341">
    <property type="term" value="F:zinc efflux antiporter activity"/>
    <property type="evidence" value="ECO:0007669"/>
    <property type="project" value="TreeGrafter"/>
</dbReference>
<protein>
    <submittedName>
        <fullName evidence="11">Cation diffusion facilitator family transporter</fullName>
    </submittedName>
</protein>
<feature type="transmembrane region" description="Helical" evidence="8">
    <location>
        <begin position="40"/>
        <end position="59"/>
    </location>
</feature>
<dbReference type="KEGG" id="pbh:AAW51_4811"/>
<evidence type="ECO:0000313" key="11">
    <source>
        <dbReference type="EMBL" id="AKJ31502.1"/>
    </source>
</evidence>
<evidence type="ECO:0000259" key="10">
    <source>
        <dbReference type="Pfam" id="PF16916"/>
    </source>
</evidence>
<name>A0A0G3BQ08_9BURK</name>
<dbReference type="SUPFAM" id="SSF161111">
    <property type="entry name" value="Cation efflux protein transmembrane domain-like"/>
    <property type="match status" value="1"/>
</dbReference>
<evidence type="ECO:0000256" key="2">
    <source>
        <dbReference type="ARBA" id="ARBA00008114"/>
    </source>
</evidence>
<accession>A0A0G3BQ08</accession>
<dbReference type="GO" id="GO:0006882">
    <property type="term" value="P:intracellular zinc ion homeostasis"/>
    <property type="evidence" value="ECO:0007669"/>
    <property type="project" value="TreeGrafter"/>
</dbReference>
<evidence type="ECO:0000256" key="1">
    <source>
        <dbReference type="ARBA" id="ARBA00004141"/>
    </source>
</evidence>
<dbReference type="PATRIC" id="fig|413882.6.peg.5019"/>
<dbReference type="PANTHER" id="PTHR43840">
    <property type="entry name" value="MITOCHONDRIAL METAL TRANSPORTER 1-RELATED"/>
    <property type="match status" value="1"/>
</dbReference>
<proteinExistence type="inferred from homology"/>
<evidence type="ECO:0000256" key="3">
    <source>
        <dbReference type="ARBA" id="ARBA00022448"/>
    </source>
</evidence>
<dbReference type="EMBL" id="CP011371">
    <property type="protein sequence ID" value="AKJ31502.1"/>
    <property type="molecule type" value="Genomic_DNA"/>
</dbReference>
<dbReference type="Pfam" id="PF16916">
    <property type="entry name" value="ZT_dimer"/>
    <property type="match status" value="1"/>
</dbReference>